<dbReference type="PANTHER" id="PTHR45689:SF14">
    <property type="entry name" value="CYCLIC NUCLEOTIDE-GATED CATION CHANNEL SUBUNIT A-LIKE PROTEIN"/>
    <property type="match status" value="1"/>
</dbReference>
<dbReference type="PROSITE" id="PS00888">
    <property type="entry name" value="CNMP_BINDING_1"/>
    <property type="match status" value="1"/>
</dbReference>
<dbReference type="GO" id="GO:0098855">
    <property type="term" value="C:HCN channel complex"/>
    <property type="evidence" value="ECO:0007669"/>
    <property type="project" value="TreeGrafter"/>
</dbReference>
<dbReference type="Gene3D" id="2.60.120.10">
    <property type="entry name" value="Jelly Rolls"/>
    <property type="match status" value="1"/>
</dbReference>
<dbReference type="PROSITE" id="PS50042">
    <property type="entry name" value="CNMP_BINDING_3"/>
    <property type="match status" value="1"/>
</dbReference>
<keyword evidence="1" id="KW-1133">Transmembrane helix</keyword>
<evidence type="ECO:0000313" key="3">
    <source>
        <dbReference type="EMBL" id="KYQ58127.1"/>
    </source>
</evidence>
<keyword evidence="1" id="KW-0472">Membrane</keyword>
<dbReference type="GO" id="GO:0005249">
    <property type="term" value="F:voltage-gated potassium channel activity"/>
    <property type="evidence" value="ECO:0007669"/>
    <property type="project" value="TreeGrafter"/>
</dbReference>
<dbReference type="GO" id="GO:0035725">
    <property type="term" value="P:sodium ion transmembrane transport"/>
    <property type="evidence" value="ECO:0007669"/>
    <property type="project" value="TreeGrafter"/>
</dbReference>
<feature type="transmembrane region" description="Helical" evidence="1">
    <location>
        <begin position="114"/>
        <end position="133"/>
    </location>
</feature>
<dbReference type="CDD" id="cd00038">
    <property type="entry name" value="CAP_ED"/>
    <property type="match status" value="1"/>
</dbReference>
<dbReference type="SUPFAM" id="SSF81324">
    <property type="entry name" value="Voltage-gated potassium channels"/>
    <property type="match status" value="1"/>
</dbReference>
<dbReference type="EMBL" id="KQ982298">
    <property type="protein sequence ID" value="KYQ58127.1"/>
    <property type="molecule type" value="Genomic_DNA"/>
</dbReference>
<feature type="transmembrane region" description="Helical" evidence="1">
    <location>
        <begin position="145"/>
        <end position="166"/>
    </location>
</feature>
<dbReference type="SMART" id="SM00100">
    <property type="entry name" value="cNMP"/>
    <property type="match status" value="1"/>
</dbReference>
<gene>
    <name evidence="3" type="ORF">ALC60_02859</name>
</gene>
<dbReference type="STRING" id="64791.A0A151XCQ2"/>
<dbReference type="InterPro" id="IPR018488">
    <property type="entry name" value="cNMP-bd_CS"/>
</dbReference>
<accession>A0A151XCQ2</accession>
<feature type="transmembrane region" description="Helical" evidence="1">
    <location>
        <begin position="302"/>
        <end position="324"/>
    </location>
</feature>
<evidence type="ECO:0000259" key="2">
    <source>
        <dbReference type="PROSITE" id="PS50042"/>
    </source>
</evidence>
<dbReference type="InterPro" id="IPR051413">
    <property type="entry name" value="K/Na_HCN_channel"/>
</dbReference>
<reference evidence="3 4" key="1">
    <citation type="submission" date="2015-09" db="EMBL/GenBank/DDBJ databases">
        <title>Trachymyrmex zeteki WGS genome.</title>
        <authorList>
            <person name="Nygaard S."/>
            <person name="Hu H."/>
            <person name="Boomsma J."/>
            <person name="Zhang G."/>
        </authorList>
    </citation>
    <scope>NUCLEOTIDE SEQUENCE [LARGE SCALE GENOMIC DNA]</scope>
    <source>
        <strain evidence="3">Tzet28-1</strain>
        <tissue evidence="3">Whole body</tissue>
    </source>
</reference>
<feature type="transmembrane region" description="Helical" evidence="1">
    <location>
        <begin position="81"/>
        <end position="102"/>
    </location>
</feature>
<name>A0A151XCQ2_9HYME</name>
<evidence type="ECO:0000313" key="4">
    <source>
        <dbReference type="Proteomes" id="UP000075809"/>
    </source>
</evidence>
<feature type="domain" description="Cyclic nucleotide-binding" evidence="2">
    <location>
        <begin position="405"/>
        <end position="532"/>
    </location>
</feature>
<dbReference type="Proteomes" id="UP000075809">
    <property type="component" value="Unassembled WGS sequence"/>
</dbReference>
<dbReference type="Gene3D" id="1.10.287.630">
    <property type="entry name" value="Helix hairpin bin"/>
    <property type="match status" value="1"/>
</dbReference>
<dbReference type="InterPro" id="IPR014710">
    <property type="entry name" value="RmlC-like_jellyroll"/>
</dbReference>
<sequence>MIEHVCELSLKRKNKFSFIKPLTFKNVWTTWCGISKYTPKCSFYMDSTATMIAEKIRHTESKYWWIIHPFSYARQLMWDTLMMAVYFIAFLTIPFMICFVTMDYEIIGLDIVNIPIYAICWIDIILNCITGYYDKKTMSIELKPIKILIIYLKGFLMLDVLSSFPFDYMTLRWRRLPGNNPHYIVTLINIMPLMKLIRYYTFNSNIYYLFTYFEIKNFYFELCTTLLLGLYLIFWCSCLCYLIPILLMYFVNILPRECENCWMMKLENSGLNFRLKNAAFIVLENILSSGYGLFVPETDGPIVFNSILMIIGRIIVCYMLIMFLRIKAERKSSESKFQELIDQVKAYTRQKQLLPHMKKRLLAYYHYRFKNTYFRSKRILSDLTEPLREEIALQSCRRLIENVAIFKNLPRNVLQSIVKNLKFELYLPNDVIIKAGTQGDCMFFLSSGTVAVLTPTGKEVSFLKYSILDSRLYCDAKKKFTLCYFEMCHLNDGAHFGEVALLVADQRRVASVVAIEVCEVYRLDRKDFRQCIDVNSELFAEIERIATERTEKTVRAEEQHKRFLMRPSRVPNLRNGSTKI</sequence>
<feature type="transmembrane region" description="Helical" evidence="1">
    <location>
        <begin position="228"/>
        <end position="254"/>
    </location>
</feature>
<organism evidence="3 4">
    <name type="scientific">Mycetomoellerius zeteki</name>
    <dbReference type="NCBI Taxonomy" id="64791"/>
    <lineage>
        <taxon>Eukaryota</taxon>
        <taxon>Metazoa</taxon>
        <taxon>Ecdysozoa</taxon>
        <taxon>Arthropoda</taxon>
        <taxon>Hexapoda</taxon>
        <taxon>Insecta</taxon>
        <taxon>Pterygota</taxon>
        <taxon>Neoptera</taxon>
        <taxon>Endopterygota</taxon>
        <taxon>Hymenoptera</taxon>
        <taxon>Apocrita</taxon>
        <taxon>Aculeata</taxon>
        <taxon>Formicoidea</taxon>
        <taxon>Formicidae</taxon>
        <taxon>Myrmicinae</taxon>
        <taxon>Mycetomoellerius</taxon>
    </lineage>
</organism>
<dbReference type="SUPFAM" id="SSF51206">
    <property type="entry name" value="cAMP-binding domain-like"/>
    <property type="match status" value="1"/>
</dbReference>
<keyword evidence="1" id="KW-0812">Transmembrane</keyword>
<keyword evidence="4" id="KW-1185">Reference proteome</keyword>
<protein>
    <submittedName>
        <fullName evidence="3">Potassium/sodium hyperpolarization-activated cyclic nucleotide-gated channel 1</fullName>
    </submittedName>
</protein>
<dbReference type="InterPro" id="IPR000595">
    <property type="entry name" value="cNMP-bd_dom"/>
</dbReference>
<dbReference type="InterPro" id="IPR018490">
    <property type="entry name" value="cNMP-bd_dom_sf"/>
</dbReference>
<dbReference type="Gene3D" id="1.10.287.70">
    <property type="match status" value="1"/>
</dbReference>
<proteinExistence type="predicted"/>
<dbReference type="Pfam" id="PF00027">
    <property type="entry name" value="cNMP_binding"/>
    <property type="match status" value="1"/>
</dbReference>
<dbReference type="GO" id="GO:0003254">
    <property type="term" value="P:regulation of membrane depolarization"/>
    <property type="evidence" value="ECO:0007669"/>
    <property type="project" value="TreeGrafter"/>
</dbReference>
<evidence type="ECO:0000256" key="1">
    <source>
        <dbReference type="SAM" id="Phobius"/>
    </source>
</evidence>
<dbReference type="AlphaFoldDB" id="A0A151XCQ2"/>
<dbReference type="PANTHER" id="PTHR45689">
    <property type="entry name" value="I[[H]] CHANNEL, ISOFORM E"/>
    <property type="match status" value="1"/>
</dbReference>